<evidence type="ECO:0000256" key="1">
    <source>
        <dbReference type="PROSITE-ProRule" id="PRU00042"/>
    </source>
</evidence>
<keyword evidence="1" id="KW-0863">Zinc-finger</keyword>
<dbReference type="PROSITE" id="PS50157">
    <property type="entry name" value="ZINC_FINGER_C2H2_2"/>
    <property type="match status" value="1"/>
</dbReference>
<name>A0A1Q3B805_CEPFO</name>
<dbReference type="EMBL" id="BDDD01000328">
    <property type="protein sequence ID" value="GAV63984.1"/>
    <property type="molecule type" value="Genomic_DNA"/>
</dbReference>
<protein>
    <recommendedName>
        <fullName evidence="2">C2H2-type domain-containing protein</fullName>
    </recommendedName>
</protein>
<dbReference type="PROSITE" id="PS00028">
    <property type="entry name" value="ZINC_FINGER_C2H2_1"/>
    <property type="match status" value="1"/>
</dbReference>
<keyword evidence="1" id="KW-0479">Metal-binding</keyword>
<dbReference type="SUPFAM" id="SSF57667">
    <property type="entry name" value="beta-beta-alpha zinc fingers"/>
    <property type="match status" value="1"/>
</dbReference>
<keyword evidence="4" id="KW-1185">Reference proteome</keyword>
<dbReference type="AlphaFoldDB" id="A0A1Q3B805"/>
<dbReference type="InParanoid" id="A0A1Q3B805"/>
<reference evidence="4" key="1">
    <citation type="submission" date="2016-04" db="EMBL/GenBank/DDBJ databases">
        <title>Cephalotus genome sequencing.</title>
        <authorList>
            <person name="Fukushima K."/>
            <person name="Hasebe M."/>
            <person name="Fang X."/>
        </authorList>
    </citation>
    <scope>NUCLEOTIDE SEQUENCE [LARGE SCALE GENOMIC DNA]</scope>
    <source>
        <strain evidence="4">cv. St1</strain>
    </source>
</reference>
<sequence length="190" mass="21033">MSSASHSDKKRKESCRSIDINKEYKCRLCHKIFASGHGLAGHQNAHRSVRQQLVTRIIKSIKPRKISLAIRPPVAGNGTYLGPVPGTRPELMIRPMGGLWHGTRAIDVADHQYRPYARAVREEARKKSLTKVLIGKRWPMRVAGGGADMEATSARTKVHSSVGESMGVEDGVEVSSKGKEVLDLDLKLWF</sequence>
<dbReference type="InterPro" id="IPR036236">
    <property type="entry name" value="Znf_C2H2_sf"/>
</dbReference>
<comment type="caution">
    <text evidence="3">The sequence shown here is derived from an EMBL/GenBank/DDBJ whole genome shotgun (WGS) entry which is preliminary data.</text>
</comment>
<evidence type="ECO:0000259" key="2">
    <source>
        <dbReference type="PROSITE" id="PS50157"/>
    </source>
</evidence>
<proteinExistence type="predicted"/>
<dbReference type="GO" id="GO:0008270">
    <property type="term" value="F:zinc ion binding"/>
    <property type="evidence" value="ECO:0007669"/>
    <property type="project" value="UniProtKB-KW"/>
</dbReference>
<dbReference type="InterPro" id="IPR013087">
    <property type="entry name" value="Znf_C2H2_type"/>
</dbReference>
<keyword evidence="1" id="KW-0862">Zinc</keyword>
<gene>
    <name evidence="3" type="ORF">CFOL_v3_07502</name>
</gene>
<organism evidence="3 4">
    <name type="scientific">Cephalotus follicularis</name>
    <name type="common">Albany pitcher plant</name>
    <dbReference type="NCBI Taxonomy" id="3775"/>
    <lineage>
        <taxon>Eukaryota</taxon>
        <taxon>Viridiplantae</taxon>
        <taxon>Streptophyta</taxon>
        <taxon>Embryophyta</taxon>
        <taxon>Tracheophyta</taxon>
        <taxon>Spermatophyta</taxon>
        <taxon>Magnoliopsida</taxon>
        <taxon>eudicotyledons</taxon>
        <taxon>Gunneridae</taxon>
        <taxon>Pentapetalae</taxon>
        <taxon>rosids</taxon>
        <taxon>fabids</taxon>
        <taxon>Oxalidales</taxon>
        <taxon>Cephalotaceae</taxon>
        <taxon>Cephalotus</taxon>
    </lineage>
</organism>
<evidence type="ECO:0000313" key="3">
    <source>
        <dbReference type="EMBL" id="GAV63984.1"/>
    </source>
</evidence>
<feature type="domain" description="C2H2-type" evidence="2">
    <location>
        <begin position="24"/>
        <end position="51"/>
    </location>
</feature>
<accession>A0A1Q3B805</accession>
<evidence type="ECO:0000313" key="4">
    <source>
        <dbReference type="Proteomes" id="UP000187406"/>
    </source>
</evidence>
<dbReference type="Proteomes" id="UP000187406">
    <property type="component" value="Unassembled WGS sequence"/>
</dbReference>